<dbReference type="SUPFAM" id="SSF89796">
    <property type="entry name" value="CoA-transferase family III (CaiB/BaiF)"/>
    <property type="match status" value="1"/>
</dbReference>
<dbReference type="InterPro" id="IPR050509">
    <property type="entry name" value="CoA-transferase_III"/>
</dbReference>
<organism evidence="2 3">
    <name type="scientific">Bordetella pseudohinzii</name>
    <dbReference type="NCBI Taxonomy" id="1331258"/>
    <lineage>
        <taxon>Bacteria</taxon>
        <taxon>Pseudomonadati</taxon>
        <taxon>Pseudomonadota</taxon>
        <taxon>Betaproteobacteria</taxon>
        <taxon>Burkholderiales</taxon>
        <taxon>Alcaligenaceae</taxon>
        <taxon>Bordetella</taxon>
    </lineage>
</organism>
<dbReference type="InterPro" id="IPR044855">
    <property type="entry name" value="CoA-Trfase_III_dom3_sf"/>
</dbReference>
<evidence type="ECO:0000313" key="2">
    <source>
        <dbReference type="EMBL" id="CUJ05538.1"/>
    </source>
</evidence>
<dbReference type="PANTHER" id="PTHR48228">
    <property type="entry name" value="SUCCINYL-COA--D-CITRAMALATE COA-TRANSFERASE"/>
    <property type="match status" value="1"/>
</dbReference>
<dbReference type="AlphaFoldDB" id="A0A0M9IHB6"/>
<dbReference type="Gene3D" id="3.40.50.10540">
    <property type="entry name" value="Crotonobetainyl-coa:carnitine coa-transferase, domain 1"/>
    <property type="match status" value="1"/>
</dbReference>
<reference evidence="2 3" key="1">
    <citation type="submission" date="2015-09" db="EMBL/GenBank/DDBJ databases">
        <authorList>
            <person name="Jackson K.R."/>
            <person name="Lunt B.L."/>
            <person name="Fisher J.N.B."/>
            <person name="Gardner A.V."/>
            <person name="Bailey M.E."/>
            <person name="Deus L.M."/>
            <person name="Earl A.S."/>
            <person name="Gibby P.D."/>
            <person name="Hartmann K.A."/>
            <person name="Liu J.E."/>
            <person name="Manci A.M."/>
            <person name="Nielsen D.A."/>
            <person name="Solomon M.B."/>
            <person name="Breakwell D.P."/>
            <person name="Burnett S.H."/>
            <person name="Grose J.H."/>
        </authorList>
    </citation>
    <scope>NUCLEOTIDE SEQUENCE [LARGE SCALE GENOMIC DNA]</scope>
    <source>
        <strain evidence="2 3">2789STDY5608636</strain>
    </source>
</reference>
<dbReference type="InterPro" id="IPR003673">
    <property type="entry name" value="CoA-Trfase_fam_III"/>
</dbReference>
<dbReference type="Pfam" id="PF02515">
    <property type="entry name" value="CoA_transf_3"/>
    <property type="match status" value="1"/>
</dbReference>
<keyword evidence="2" id="KW-0378">Hydrolase</keyword>
<feature type="region of interest" description="Disordered" evidence="1">
    <location>
        <begin position="343"/>
        <end position="363"/>
    </location>
</feature>
<evidence type="ECO:0000256" key="1">
    <source>
        <dbReference type="SAM" id="MobiDB-lite"/>
    </source>
</evidence>
<gene>
    <name evidence="2" type="primary">baiF</name>
    <name evidence="2" type="ORF">ERS370011_03535</name>
</gene>
<dbReference type="PANTHER" id="PTHR48228:SF5">
    <property type="entry name" value="ALPHA-METHYLACYL-COA RACEMASE"/>
    <property type="match status" value="1"/>
</dbReference>
<dbReference type="InterPro" id="IPR023606">
    <property type="entry name" value="CoA-Trfase_III_dom_1_sf"/>
</dbReference>
<sequence>MGPMETQTKTQGPLAGLRIIEFAGKGPAPLCGMLLGDLGADVVRIERPAQASEIADAERAFDILHRNRRSIAIDLRQPAGQALALTLAAGADGLIEGFRPGVMERLGLGPEACLAAHPGLVYGRVTGWGQDGPWAQRAGHDINYLAITGALHAIGPRGGAPVPPLNLLADYGAGAMFLALGLVSAMLHARQSGQGQVVDAAMIDAMAALMTPMQGLRQAGVWTESRGSNLLDGGAPFYGCYETADGRYLAVGPIEPPFFAQFIEGLGLAPADFDGRMQPRNWQAQQALVAAVIRSQPSAYWEARFEGKDACVTPVLTMAQAPAHPQHLARHTYTEFAGRVQANPAPRFSRTPGSLRAAPPAPGQHSREILAEAGLGEAEIDRLIHAGTVR</sequence>
<dbReference type="GO" id="GO:0016787">
    <property type="term" value="F:hydrolase activity"/>
    <property type="evidence" value="ECO:0007669"/>
    <property type="project" value="UniProtKB-KW"/>
</dbReference>
<dbReference type="Gene3D" id="3.30.1540.10">
    <property type="entry name" value="formyl-coa transferase, domain 3"/>
    <property type="match status" value="1"/>
</dbReference>
<evidence type="ECO:0000313" key="3">
    <source>
        <dbReference type="Proteomes" id="UP000053096"/>
    </source>
</evidence>
<dbReference type="EMBL" id="CYTV01000011">
    <property type="protein sequence ID" value="CUJ05538.1"/>
    <property type="molecule type" value="Genomic_DNA"/>
</dbReference>
<dbReference type="EC" id="3.1.2.26" evidence="2"/>
<proteinExistence type="predicted"/>
<name>A0A0M9IHB6_9BORD</name>
<protein>
    <submittedName>
        <fullName evidence="2">Bile acid-CoA hydrolase</fullName>
        <ecNumber evidence="2">3.1.2.26</ecNumber>
    </submittedName>
</protein>
<dbReference type="Proteomes" id="UP000053096">
    <property type="component" value="Unassembled WGS sequence"/>
</dbReference>
<accession>A0A0M9IHB6</accession>